<dbReference type="AlphaFoldDB" id="A0A6M3LYJ2"/>
<name>A0A6M3LYJ2_9ZZZZ</name>
<evidence type="ECO:0000256" key="1">
    <source>
        <dbReference type="SAM" id="Phobius"/>
    </source>
</evidence>
<keyword evidence="1" id="KW-1133">Transmembrane helix</keyword>
<reference evidence="2" key="1">
    <citation type="submission" date="2020-03" db="EMBL/GenBank/DDBJ databases">
        <title>The deep terrestrial virosphere.</title>
        <authorList>
            <person name="Holmfeldt K."/>
            <person name="Nilsson E."/>
            <person name="Simone D."/>
            <person name="Lopez-Fernandez M."/>
            <person name="Wu X."/>
            <person name="de Brujin I."/>
            <person name="Lundin D."/>
            <person name="Andersson A."/>
            <person name="Bertilsson S."/>
            <person name="Dopson M."/>
        </authorList>
    </citation>
    <scope>NUCLEOTIDE SEQUENCE</scope>
    <source>
        <strain evidence="2">MM415B06018</strain>
    </source>
</reference>
<keyword evidence="1" id="KW-0812">Transmembrane</keyword>
<evidence type="ECO:0000313" key="2">
    <source>
        <dbReference type="EMBL" id="QJA97668.1"/>
    </source>
</evidence>
<proteinExistence type="predicted"/>
<accession>A0A6M3LYJ2</accession>
<keyword evidence="1" id="KW-0472">Membrane</keyword>
<dbReference type="EMBL" id="MT143514">
    <property type="protein sequence ID" value="QJA97668.1"/>
    <property type="molecule type" value="Genomic_DNA"/>
</dbReference>
<organism evidence="2">
    <name type="scientific">viral metagenome</name>
    <dbReference type="NCBI Taxonomy" id="1070528"/>
    <lineage>
        <taxon>unclassified sequences</taxon>
        <taxon>metagenomes</taxon>
        <taxon>organismal metagenomes</taxon>
    </lineage>
</organism>
<gene>
    <name evidence="2" type="ORF">MM415B06018_0005</name>
</gene>
<sequence length="72" mass="6903">MTARAVLCAALAPAVIGFTCGLSPALGWPAAACLGAWLALVPPVGVVFAAGWAAGAATWAVGVAVGAVRGTR</sequence>
<protein>
    <submittedName>
        <fullName evidence="2">Uncharacterized protein</fullName>
    </submittedName>
</protein>
<feature type="transmembrane region" description="Helical" evidence="1">
    <location>
        <begin position="45"/>
        <end position="68"/>
    </location>
</feature>